<dbReference type="InterPro" id="IPR036688">
    <property type="entry name" value="MoeA_C_domain_IV_sf"/>
</dbReference>
<dbReference type="InterPro" id="IPR005111">
    <property type="entry name" value="MoeA_C_domain_IV"/>
</dbReference>
<evidence type="ECO:0000259" key="7">
    <source>
        <dbReference type="SMART" id="SM00852"/>
    </source>
</evidence>
<dbReference type="InterPro" id="IPR038987">
    <property type="entry name" value="MoeA-like"/>
</dbReference>
<dbReference type="Pfam" id="PF03453">
    <property type="entry name" value="MoeA_N"/>
    <property type="match status" value="1"/>
</dbReference>
<organism evidence="8 9">
    <name type="scientific">Qipengyuania soli</name>
    <dbReference type="NCBI Taxonomy" id="2782568"/>
    <lineage>
        <taxon>Bacteria</taxon>
        <taxon>Pseudomonadati</taxon>
        <taxon>Pseudomonadota</taxon>
        <taxon>Alphaproteobacteria</taxon>
        <taxon>Sphingomonadales</taxon>
        <taxon>Erythrobacteraceae</taxon>
        <taxon>Qipengyuania</taxon>
    </lineage>
</organism>
<dbReference type="Gene3D" id="2.170.190.11">
    <property type="entry name" value="Molybdopterin biosynthesis moea protein, domain 3"/>
    <property type="match status" value="1"/>
</dbReference>
<comment type="function">
    <text evidence="1 6">Catalyzes the insertion of molybdate into adenylated molybdopterin with the concomitant release of AMP.</text>
</comment>
<dbReference type="PANTHER" id="PTHR10192">
    <property type="entry name" value="MOLYBDOPTERIN BIOSYNTHESIS PROTEIN"/>
    <property type="match status" value="1"/>
</dbReference>
<dbReference type="GO" id="GO:0061599">
    <property type="term" value="F:molybdopterin molybdotransferase activity"/>
    <property type="evidence" value="ECO:0007669"/>
    <property type="project" value="UniProtKB-UniRule"/>
</dbReference>
<evidence type="ECO:0000256" key="5">
    <source>
        <dbReference type="ARBA" id="ARBA00047317"/>
    </source>
</evidence>
<reference evidence="8 9" key="1">
    <citation type="submission" date="2020-11" db="EMBL/GenBank/DDBJ databases">
        <title>The genome sequence of Erythrobacter sp. 6D36.</title>
        <authorList>
            <person name="Liu Y."/>
        </authorList>
    </citation>
    <scope>NUCLEOTIDE SEQUENCE [LARGE SCALE GENOMIC DNA]</scope>
    <source>
        <strain evidence="8 9">6D36</strain>
    </source>
</reference>
<gene>
    <name evidence="8" type="ORF">IRL76_11150</name>
</gene>
<comment type="catalytic activity">
    <reaction evidence="5">
        <text>adenylyl-molybdopterin + molybdate = Mo-molybdopterin + AMP + H(+)</text>
        <dbReference type="Rhea" id="RHEA:35047"/>
        <dbReference type="ChEBI" id="CHEBI:15378"/>
        <dbReference type="ChEBI" id="CHEBI:36264"/>
        <dbReference type="ChEBI" id="CHEBI:62727"/>
        <dbReference type="ChEBI" id="CHEBI:71302"/>
        <dbReference type="ChEBI" id="CHEBI:456215"/>
        <dbReference type="EC" id="2.10.1.1"/>
    </reaction>
</comment>
<dbReference type="CDD" id="cd00887">
    <property type="entry name" value="MoeA"/>
    <property type="match status" value="1"/>
</dbReference>
<dbReference type="InterPro" id="IPR005110">
    <property type="entry name" value="MoeA_linker/N"/>
</dbReference>
<dbReference type="GO" id="GO:0046872">
    <property type="term" value="F:metal ion binding"/>
    <property type="evidence" value="ECO:0007669"/>
    <property type="project" value="UniProtKB-UniRule"/>
</dbReference>
<dbReference type="Proteomes" id="UP000594459">
    <property type="component" value="Chromosome"/>
</dbReference>
<protein>
    <recommendedName>
        <fullName evidence="6">Molybdopterin molybdenumtransferase</fullName>
        <ecNumber evidence="6">2.10.1.1</ecNumber>
    </recommendedName>
</protein>
<sequence length="394" mass="40818">MLTFDEAIALLETVVAPLRSETLPIAAAADRFLAKPLAARSASPARTVSAMDGYAISGGTEVAGQWFDLIGENRPGAEDPGSIAPDQAVRVLTGAPVPQGADCVVMQEYAEREGSRVRFAEGYGPATHIRAVGSDFAANDVLVAAGERLTPRAMIAAAAADRAECTVSARPRVAIIATGDELAPPGTSAERTGSVPESASYGVAALCEIMGAKVVGRFHGRDTIDELERIAGEALAIADCVVVTGGASVGDYDLARPMFEKHGLELVFGRIAIKPGKPVWLGKVGSKLVLGLPGNPSSAMVTARLFLQPLLAAMQGGTIARQLCFVPMSLGASLPRSDSRETFVRARSSAEGLVPAENQESGAQSPLVTADWLIRRPANSPPAAAGDLVLALPF</sequence>
<dbReference type="UniPathway" id="UPA00344"/>
<name>A0A7S8IUB3_9SPHN</name>
<dbReference type="KEGG" id="qso:IRL76_11150"/>
<dbReference type="EC" id="2.10.1.1" evidence="6"/>
<dbReference type="Pfam" id="PF00994">
    <property type="entry name" value="MoCF_biosynth"/>
    <property type="match status" value="1"/>
</dbReference>
<evidence type="ECO:0000313" key="9">
    <source>
        <dbReference type="Proteomes" id="UP000594459"/>
    </source>
</evidence>
<dbReference type="InterPro" id="IPR036425">
    <property type="entry name" value="MoaB/Mog-like_dom_sf"/>
</dbReference>
<keyword evidence="4 6" id="KW-0501">Molybdenum cofactor biosynthesis</keyword>
<comment type="similarity">
    <text evidence="3 6">Belongs to the MoeA family.</text>
</comment>
<dbReference type="SUPFAM" id="SSF63882">
    <property type="entry name" value="MoeA N-terminal region -like"/>
    <property type="match status" value="1"/>
</dbReference>
<evidence type="ECO:0000256" key="4">
    <source>
        <dbReference type="ARBA" id="ARBA00023150"/>
    </source>
</evidence>
<evidence type="ECO:0000256" key="6">
    <source>
        <dbReference type="RuleBase" id="RU365090"/>
    </source>
</evidence>
<dbReference type="SUPFAM" id="SSF53218">
    <property type="entry name" value="Molybdenum cofactor biosynthesis proteins"/>
    <property type="match status" value="1"/>
</dbReference>
<evidence type="ECO:0000256" key="1">
    <source>
        <dbReference type="ARBA" id="ARBA00002901"/>
    </source>
</evidence>
<feature type="domain" description="MoaB/Mog" evidence="7">
    <location>
        <begin position="174"/>
        <end position="313"/>
    </location>
</feature>
<dbReference type="Gene3D" id="3.40.980.10">
    <property type="entry name" value="MoaB/Mog-like domain"/>
    <property type="match status" value="1"/>
</dbReference>
<dbReference type="AlphaFoldDB" id="A0A7S8IUB3"/>
<dbReference type="InterPro" id="IPR036135">
    <property type="entry name" value="MoeA_linker/N_sf"/>
</dbReference>
<keyword evidence="6" id="KW-0500">Molybdenum</keyword>
<dbReference type="RefSeq" id="WP_200981410.1">
    <property type="nucleotide sequence ID" value="NZ_CP064654.1"/>
</dbReference>
<keyword evidence="9" id="KW-1185">Reference proteome</keyword>
<dbReference type="SUPFAM" id="SSF63867">
    <property type="entry name" value="MoeA C-terminal domain-like"/>
    <property type="match status" value="1"/>
</dbReference>
<comment type="cofactor">
    <cofactor evidence="6">
        <name>Mg(2+)</name>
        <dbReference type="ChEBI" id="CHEBI:18420"/>
    </cofactor>
</comment>
<proteinExistence type="inferred from homology"/>
<dbReference type="EMBL" id="CP064654">
    <property type="protein sequence ID" value="QPC98402.1"/>
    <property type="molecule type" value="Genomic_DNA"/>
</dbReference>
<comment type="pathway">
    <text evidence="2 6">Cofactor biosynthesis; molybdopterin biosynthesis.</text>
</comment>
<dbReference type="Gene3D" id="2.40.340.10">
    <property type="entry name" value="MoeA, C-terminal, domain IV"/>
    <property type="match status" value="1"/>
</dbReference>
<dbReference type="InterPro" id="IPR001453">
    <property type="entry name" value="MoaB/Mog_dom"/>
</dbReference>
<dbReference type="SMART" id="SM00852">
    <property type="entry name" value="MoCF_biosynth"/>
    <property type="match status" value="1"/>
</dbReference>
<keyword evidence="6" id="KW-0460">Magnesium</keyword>
<evidence type="ECO:0000313" key="8">
    <source>
        <dbReference type="EMBL" id="QPC98402.1"/>
    </source>
</evidence>
<evidence type="ECO:0000256" key="3">
    <source>
        <dbReference type="ARBA" id="ARBA00010763"/>
    </source>
</evidence>
<dbReference type="GO" id="GO:0006777">
    <property type="term" value="P:Mo-molybdopterin cofactor biosynthetic process"/>
    <property type="evidence" value="ECO:0007669"/>
    <property type="project" value="UniProtKB-UniRule"/>
</dbReference>
<evidence type="ECO:0000256" key="2">
    <source>
        <dbReference type="ARBA" id="ARBA00005046"/>
    </source>
</evidence>
<dbReference type="Gene3D" id="3.90.105.10">
    <property type="entry name" value="Molybdopterin biosynthesis moea protein, domain 2"/>
    <property type="match status" value="1"/>
</dbReference>
<dbReference type="PANTHER" id="PTHR10192:SF5">
    <property type="entry name" value="GEPHYRIN"/>
    <property type="match status" value="1"/>
</dbReference>
<accession>A0A7S8IUB3</accession>
<dbReference type="GO" id="GO:0005829">
    <property type="term" value="C:cytosol"/>
    <property type="evidence" value="ECO:0007669"/>
    <property type="project" value="TreeGrafter"/>
</dbReference>
<keyword evidence="6 8" id="KW-0808">Transferase</keyword>
<dbReference type="Pfam" id="PF03454">
    <property type="entry name" value="MoeA_C"/>
    <property type="match status" value="1"/>
</dbReference>
<keyword evidence="6" id="KW-0479">Metal-binding</keyword>